<organism evidence="1 2">
    <name type="scientific">Bacteroides uniformis</name>
    <dbReference type="NCBI Taxonomy" id="820"/>
    <lineage>
        <taxon>Bacteria</taxon>
        <taxon>Pseudomonadati</taxon>
        <taxon>Bacteroidota</taxon>
        <taxon>Bacteroidia</taxon>
        <taxon>Bacteroidales</taxon>
        <taxon>Bacteroidaceae</taxon>
        <taxon>Bacteroides</taxon>
    </lineage>
</organism>
<protein>
    <submittedName>
        <fullName evidence="1">Uncharacterized protein</fullName>
    </submittedName>
</protein>
<dbReference type="AlphaFoldDB" id="A0A413NLY4"/>
<name>A0A413NLY4_BACUN</name>
<dbReference type="Proteomes" id="UP000283684">
    <property type="component" value="Unassembled WGS sequence"/>
</dbReference>
<proteinExistence type="predicted"/>
<dbReference type="EMBL" id="QSEE01000006">
    <property type="protein sequence ID" value="RGZ49525.1"/>
    <property type="molecule type" value="Genomic_DNA"/>
</dbReference>
<evidence type="ECO:0000313" key="1">
    <source>
        <dbReference type="EMBL" id="RGZ49525.1"/>
    </source>
</evidence>
<sequence>MKLVWKSMSPICYLGDSILVCYKYGIFYIYDISTCKLVKKIRTSFSFWEYLVARVKCINRFFRLGVRCAIPLSSSSFVYYCQNRIYEMDIETGKVSDAVMITKGVRPLKFTEVKGIKSFVDGVYFGGYLSNPNKNSVSIYRRKAATQWEVVYTFIEGTINHIHALVPDKENDCLWILTGDFEDAAGIWKATNNFVSVEKVLMGNQLYRGCVAFPMRKGILYATDSQLEQNSIRLLMYENGTYKSKHLCDINGSCIYGTSIGDTYFFATSVEGIGIYKNCWQFLIDRTKGPGIQNYKMCIYSGNIDDGFRVIYSQKKDWLPFSFQFGSFQFPSGVNRSNKLVFRQVATSRSDLSTIILSETEF</sequence>
<gene>
    <name evidence="1" type="ORF">DW988_07995</name>
</gene>
<reference evidence="1 2" key="1">
    <citation type="submission" date="2018-08" db="EMBL/GenBank/DDBJ databases">
        <title>A genome reference for cultivated species of the human gut microbiota.</title>
        <authorList>
            <person name="Zou Y."/>
            <person name="Xue W."/>
            <person name="Luo G."/>
        </authorList>
    </citation>
    <scope>NUCLEOTIDE SEQUENCE [LARGE SCALE GENOMIC DNA]</scope>
    <source>
        <strain evidence="1 2">AM50-4</strain>
    </source>
</reference>
<comment type="caution">
    <text evidence="1">The sequence shown here is derived from an EMBL/GenBank/DDBJ whole genome shotgun (WGS) entry which is preliminary data.</text>
</comment>
<dbReference type="RefSeq" id="WP_133302360.1">
    <property type="nucleotide sequence ID" value="NZ_CAXSUA010000008.1"/>
</dbReference>
<dbReference type="InterPro" id="IPR011044">
    <property type="entry name" value="Quino_amine_DH_bsu"/>
</dbReference>
<dbReference type="SUPFAM" id="SSF50969">
    <property type="entry name" value="YVTN repeat-like/Quinoprotein amine dehydrogenase"/>
    <property type="match status" value="1"/>
</dbReference>
<evidence type="ECO:0000313" key="2">
    <source>
        <dbReference type="Proteomes" id="UP000283684"/>
    </source>
</evidence>
<accession>A0A413NLY4</accession>